<keyword evidence="2" id="KW-0472">Membrane</keyword>
<feature type="transmembrane region" description="Helical" evidence="2">
    <location>
        <begin position="318"/>
        <end position="338"/>
    </location>
</feature>
<organism evidence="4">
    <name type="scientific">Cacopsylla melanoneura</name>
    <dbReference type="NCBI Taxonomy" id="428564"/>
    <lineage>
        <taxon>Eukaryota</taxon>
        <taxon>Metazoa</taxon>
        <taxon>Ecdysozoa</taxon>
        <taxon>Arthropoda</taxon>
        <taxon>Hexapoda</taxon>
        <taxon>Insecta</taxon>
        <taxon>Pterygota</taxon>
        <taxon>Neoptera</taxon>
        <taxon>Paraneoptera</taxon>
        <taxon>Hemiptera</taxon>
        <taxon>Sternorrhyncha</taxon>
        <taxon>Psylloidea</taxon>
        <taxon>Psyllidae</taxon>
        <taxon>Psyllinae</taxon>
        <taxon>Cacopsylla</taxon>
    </lineage>
</organism>
<dbReference type="PANTHER" id="PTHR21650">
    <property type="entry name" value="MEMBRALIN/KINETOCHORE PROTEIN NUF2"/>
    <property type="match status" value="1"/>
</dbReference>
<dbReference type="AlphaFoldDB" id="A0A8D8SMY7"/>
<sequence length="435" mass="47066">MRLYIYVTFALVCLFKGHSTGVIFADETADAPAAGCTKTTSTTTTTEPPTTTTTCTTTTTEAPTTTTPCHTTTTTTDPPTTTTCTTPTTTTEPTTTTTCTTTPTTTTPTTNTTTTPTTTTTTTSTPSPTATSETVNSSSEPESPADNSTSSTSAVSPEGAADSTSMEAAVPLSSELQVYPNSSITGDQNLSVVSSTVVDNIIQPLKDKATEVEKLVRSVWPEGEYMVEYSLEHGFLRLYPGTRVRLNIPVMIVTLDPSKDSCFGDAFSRFVLDELLGYDDILMASIKTLAESEDNKGYLRNVVTGEHYRFVSMWMGRGSYVIAFLIMLVFTVSISMLLRYSHHQVFVFIVDLLQMLEFNVTVTFPAAPLLTVILALVGMEAIMSEFFSDTSTAFYIILIVWLADQYDAICCHTVITKRHWLSTPSSTSTTTTSSL</sequence>
<keyword evidence="2" id="KW-1133">Transmembrane helix</keyword>
<accession>A0A8D8SMY7</accession>
<feature type="compositionally biased region" description="Low complexity" evidence="1">
    <location>
        <begin position="37"/>
        <end position="134"/>
    </location>
</feature>
<dbReference type="Pfam" id="PF09746">
    <property type="entry name" value="Membralin"/>
    <property type="match status" value="1"/>
</dbReference>
<feature type="compositionally biased region" description="Polar residues" evidence="1">
    <location>
        <begin position="135"/>
        <end position="155"/>
    </location>
</feature>
<dbReference type="GO" id="GO:0034976">
    <property type="term" value="P:response to endoplasmic reticulum stress"/>
    <property type="evidence" value="ECO:0007669"/>
    <property type="project" value="TreeGrafter"/>
</dbReference>
<name>A0A8D8SMY7_9HEMI</name>
<proteinExistence type="predicted"/>
<evidence type="ECO:0000256" key="3">
    <source>
        <dbReference type="SAM" id="SignalP"/>
    </source>
</evidence>
<evidence type="ECO:0000256" key="2">
    <source>
        <dbReference type="SAM" id="Phobius"/>
    </source>
</evidence>
<feature type="chain" id="PRO_5034608673" evidence="3">
    <location>
        <begin position="26"/>
        <end position="435"/>
    </location>
</feature>
<evidence type="ECO:0000313" key="4">
    <source>
        <dbReference type="EMBL" id="CAG6671100.1"/>
    </source>
</evidence>
<keyword evidence="2" id="KW-0812">Transmembrane</keyword>
<keyword evidence="3" id="KW-0732">Signal</keyword>
<dbReference type="InterPro" id="IPR019144">
    <property type="entry name" value="Membralin"/>
</dbReference>
<protein>
    <submittedName>
        <fullName evidence="4">Membralin</fullName>
    </submittedName>
</protein>
<feature type="signal peptide" evidence="3">
    <location>
        <begin position="1"/>
        <end position="25"/>
    </location>
</feature>
<feature type="transmembrane region" description="Helical" evidence="2">
    <location>
        <begin position="358"/>
        <end position="379"/>
    </location>
</feature>
<dbReference type="GO" id="GO:0005783">
    <property type="term" value="C:endoplasmic reticulum"/>
    <property type="evidence" value="ECO:0007669"/>
    <property type="project" value="TreeGrafter"/>
</dbReference>
<dbReference type="GO" id="GO:1904294">
    <property type="term" value="P:positive regulation of ERAD pathway"/>
    <property type="evidence" value="ECO:0007669"/>
    <property type="project" value="TreeGrafter"/>
</dbReference>
<dbReference type="PANTHER" id="PTHR21650:SF4">
    <property type="entry name" value="MEMBRALIN"/>
    <property type="match status" value="1"/>
</dbReference>
<dbReference type="EMBL" id="HBUF01225181">
    <property type="protein sequence ID" value="CAG6671100.1"/>
    <property type="molecule type" value="Transcribed_RNA"/>
</dbReference>
<reference evidence="4" key="1">
    <citation type="submission" date="2021-05" db="EMBL/GenBank/DDBJ databases">
        <authorList>
            <person name="Alioto T."/>
            <person name="Alioto T."/>
            <person name="Gomez Garrido J."/>
        </authorList>
    </citation>
    <scope>NUCLEOTIDE SEQUENCE</scope>
</reference>
<feature type="region of interest" description="Disordered" evidence="1">
    <location>
        <begin position="33"/>
        <end position="168"/>
    </location>
</feature>
<evidence type="ECO:0000256" key="1">
    <source>
        <dbReference type="SAM" id="MobiDB-lite"/>
    </source>
</evidence>